<protein>
    <submittedName>
        <fullName evidence="1">Uncharacterized protein</fullName>
    </submittedName>
</protein>
<name>A0A1W2H1L9_9BACT</name>
<dbReference type="EMBL" id="LT838813">
    <property type="protein sequence ID" value="SMD42518.1"/>
    <property type="molecule type" value="Genomic_DNA"/>
</dbReference>
<evidence type="ECO:0000313" key="2">
    <source>
        <dbReference type="Proteomes" id="UP000192333"/>
    </source>
</evidence>
<accession>A0A1W2H1L9</accession>
<sequence>MMEYRKTTDEGGLVQRFAFFYYWRKHANKACFP</sequence>
<dbReference type="AlphaFoldDB" id="A0A1W2H1L9"/>
<gene>
    <name evidence="1" type="ORF">SAMN00777080_1072</name>
</gene>
<dbReference type="Proteomes" id="UP000192333">
    <property type="component" value="Chromosome I"/>
</dbReference>
<keyword evidence="2" id="KW-1185">Reference proteome</keyword>
<proteinExistence type="predicted"/>
<evidence type="ECO:0000313" key="1">
    <source>
        <dbReference type="EMBL" id="SMD42518.1"/>
    </source>
</evidence>
<reference evidence="2" key="1">
    <citation type="submission" date="2017-04" db="EMBL/GenBank/DDBJ databases">
        <authorList>
            <person name="Varghese N."/>
            <person name="Submissions S."/>
        </authorList>
    </citation>
    <scope>NUCLEOTIDE SEQUENCE [LARGE SCALE GENOMIC DNA]</scope>
    <source>
        <strain evidence="2">DSM 16537</strain>
    </source>
</reference>
<dbReference type="STRING" id="758820.SAMN00777080_1072"/>
<organism evidence="1 2">
    <name type="scientific">Aquiflexum balticum DSM 16537</name>
    <dbReference type="NCBI Taxonomy" id="758820"/>
    <lineage>
        <taxon>Bacteria</taxon>
        <taxon>Pseudomonadati</taxon>
        <taxon>Bacteroidota</taxon>
        <taxon>Cytophagia</taxon>
        <taxon>Cytophagales</taxon>
        <taxon>Cyclobacteriaceae</taxon>
        <taxon>Aquiflexum</taxon>
    </lineage>
</organism>